<proteinExistence type="predicted"/>
<evidence type="ECO:0000313" key="7">
    <source>
        <dbReference type="EMBL" id="TDP87086.1"/>
    </source>
</evidence>
<feature type="domain" description="Thioredoxin" evidence="6">
    <location>
        <begin position="65"/>
        <end position="247"/>
    </location>
</feature>
<name>A0A4R6RMS2_9HYPH</name>
<feature type="chain" id="PRO_5020746458" evidence="5">
    <location>
        <begin position="25"/>
        <end position="253"/>
    </location>
</feature>
<dbReference type="RefSeq" id="WP_126536059.1">
    <property type="nucleotide sequence ID" value="NZ_BSPM01000008.1"/>
</dbReference>
<gene>
    <name evidence="7" type="ORF">EDD54_0972</name>
</gene>
<evidence type="ECO:0000256" key="1">
    <source>
        <dbReference type="ARBA" id="ARBA00022729"/>
    </source>
</evidence>
<protein>
    <submittedName>
        <fullName evidence="7">Protein-disulfide isomerase</fullName>
    </submittedName>
</protein>
<dbReference type="InterPro" id="IPR036249">
    <property type="entry name" value="Thioredoxin-like_sf"/>
</dbReference>
<evidence type="ECO:0000256" key="4">
    <source>
        <dbReference type="ARBA" id="ARBA00023284"/>
    </source>
</evidence>
<dbReference type="EMBL" id="SNXY01000006">
    <property type="protein sequence ID" value="TDP87086.1"/>
    <property type="molecule type" value="Genomic_DNA"/>
</dbReference>
<dbReference type="Pfam" id="PF01323">
    <property type="entry name" value="DSBA"/>
    <property type="match status" value="1"/>
</dbReference>
<evidence type="ECO:0000256" key="5">
    <source>
        <dbReference type="SAM" id="SignalP"/>
    </source>
</evidence>
<dbReference type="AlphaFoldDB" id="A0A4R6RMS2"/>
<dbReference type="PANTHER" id="PTHR13887">
    <property type="entry name" value="GLUTATHIONE S-TRANSFERASE KAPPA"/>
    <property type="match status" value="1"/>
</dbReference>
<dbReference type="InterPro" id="IPR041205">
    <property type="entry name" value="ScsC_N"/>
</dbReference>
<dbReference type="GO" id="GO:0016853">
    <property type="term" value="F:isomerase activity"/>
    <property type="evidence" value="ECO:0007669"/>
    <property type="project" value="UniProtKB-KW"/>
</dbReference>
<accession>A0A4R6RMS2</accession>
<sequence>MARTFAAAVLAAALVTGPVAPSFAEDFSAAQKDAIGEIVKDYILAHPEIVQDALVALDQKKKDDEAAARTATISSMKDVLYSSSRQVVLGDPKAPITLVEFFDYNCGYCKRALDDTLAMLDQDKDVRIVLKEFPILGEGSVEASRVAIAVNLVAPEKYAAFHKELLGGKGHADGKRALQVVDDLGLDRAAVEKAMTDPEVGNTLDEVYAMANKLGLSGTPTYVIGDEVVFGAVGVDDLRVKVDAMRSCGKASC</sequence>
<dbReference type="PROSITE" id="PS51352">
    <property type="entry name" value="THIOREDOXIN_2"/>
    <property type="match status" value="1"/>
</dbReference>
<dbReference type="PANTHER" id="PTHR13887:SF14">
    <property type="entry name" value="DISULFIDE BOND FORMATION PROTEIN D"/>
    <property type="match status" value="1"/>
</dbReference>
<comment type="caution">
    <text evidence="7">The sequence shown here is derived from an EMBL/GenBank/DDBJ whole genome shotgun (WGS) entry which is preliminary data.</text>
</comment>
<organism evidence="7 8">
    <name type="scientific">Oharaeibacter diazotrophicus</name>
    <dbReference type="NCBI Taxonomy" id="1920512"/>
    <lineage>
        <taxon>Bacteria</taxon>
        <taxon>Pseudomonadati</taxon>
        <taxon>Pseudomonadota</taxon>
        <taxon>Alphaproteobacteria</taxon>
        <taxon>Hyphomicrobiales</taxon>
        <taxon>Pleomorphomonadaceae</taxon>
        <taxon>Oharaeibacter</taxon>
    </lineage>
</organism>
<dbReference type="OrthoDB" id="9780147at2"/>
<evidence type="ECO:0000313" key="8">
    <source>
        <dbReference type="Proteomes" id="UP000294547"/>
    </source>
</evidence>
<dbReference type="CDD" id="cd03023">
    <property type="entry name" value="DsbA_Com1_like"/>
    <property type="match status" value="1"/>
</dbReference>
<dbReference type="Proteomes" id="UP000294547">
    <property type="component" value="Unassembled WGS sequence"/>
</dbReference>
<dbReference type="InterPro" id="IPR013766">
    <property type="entry name" value="Thioredoxin_domain"/>
</dbReference>
<reference evidence="7 8" key="1">
    <citation type="submission" date="2019-03" db="EMBL/GenBank/DDBJ databases">
        <title>Genomic Encyclopedia of Type Strains, Phase IV (KMG-IV): sequencing the most valuable type-strain genomes for metagenomic binning, comparative biology and taxonomic classification.</title>
        <authorList>
            <person name="Goeker M."/>
        </authorList>
    </citation>
    <scope>NUCLEOTIDE SEQUENCE [LARGE SCALE GENOMIC DNA]</scope>
    <source>
        <strain evidence="7 8">DSM 102969</strain>
    </source>
</reference>
<dbReference type="GO" id="GO:0016491">
    <property type="term" value="F:oxidoreductase activity"/>
    <property type="evidence" value="ECO:0007669"/>
    <property type="project" value="UniProtKB-KW"/>
</dbReference>
<dbReference type="InterPro" id="IPR001853">
    <property type="entry name" value="DSBA-like_thioredoxin_dom"/>
</dbReference>
<keyword evidence="7" id="KW-0413">Isomerase</keyword>
<keyword evidence="2" id="KW-0560">Oxidoreductase</keyword>
<evidence type="ECO:0000256" key="2">
    <source>
        <dbReference type="ARBA" id="ARBA00023002"/>
    </source>
</evidence>
<keyword evidence="1 5" id="KW-0732">Signal</keyword>
<keyword evidence="3" id="KW-1015">Disulfide bond</keyword>
<keyword evidence="8" id="KW-1185">Reference proteome</keyword>
<dbReference type="SUPFAM" id="SSF52833">
    <property type="entry name" value="Thioredoxin-like"/>
    <property type="match status" value="1"/>
</dbReference>
<evidence type="ECO:0000256" key="3">
    <source>
        <dbReference type="ARBA" id="ARBA00023157"/>
    </source>
</evidence>
<evidence type="ECO:0000259" key="6">
    <source>
        <dbReference type="PROSITE" id="PS51352"/>
    </source>
</evidence>
<dbReference type="Pfam" id="PF18312">
    <property type="entry name" value="ScsC_N"/>
    <property type="match status" value="1"/>
</dbReference>
<dbReference type="Gene3D" id="3.40.30.10">
    <property type="entry name" value="Glutaredoxin"/>
    <property type="match status" value="1"/>
</dbReference>
<feature type="signal peptide" evidence="5">
    <location>
        <begin position="1"/>
        <end position="24"/>
    </location>
</feature>
<keyword evidence="4" id="KW-0676">Redox-active center</keyword>